<feature type="transmembrane region" description="Helical" evidence="1">
    <location>
        <begin position="34"/>
        <end position="51"/>
    </location>
</feature>
<dbReference type="GO" id="GO:0016020">
    <property type="term" value="C:membrane"/>
    <property type="evidence" value="ECO:0007669"/>
    <property type="project" value="InterPro"/>
</dbReference>
<keyword evidence="1" id="KW-0472">Membrane</keyword>
<keyword evidence="1" id="KW-0812">Transmembrane</keyword>
<dbReference type="Pfam" id="PF03817">
    <property type="entry name" value="MadL"/>
    <property type="match status" value="1"/>
</dbReference>
<keyword evidence="1" id="KW-1133">Transmembrane helix</keyword>
<evidence type="ECO:0000313" key="2">
    <source>
        <dbReference type="EMBL" id="SUP80032.1"/>
    </source>
</evidence>
<feature type="transmembrane region" description="Helical" evidence="1">
    <location>
        <begin position="86"/>
        <end position="109"/>
    </location>
</feature>
<gene>
    <name evidence="2" type="ORF">NCTC8580_00071</name>
</gene>
<evidence type="ECO:0000256" key="1">
    <source>
        <dbReference type="SAM" id="Phobius"/>
    </source>
</evidence>
<feature type="transmembrane region" description="Helical" evidence="1">
    <location>
        <begin position="63"/>
        <end position="80"/>
    </location>
</feature>
<dbReference type="EMBL" id="UHJC01000001">
    <property type="protein sequence ID" value="SUP80032.1"/>
    <property type="molecule type" value="Genomic_DNA"/>
</dbReference>
<sequence>MVIYGVMLLGSSLLVGLVLGDLLGFALGTPVNVGGIGFAMLFLVLISNKSIEKGWMTKLSEDGVKFWNAMYIPIVVAMSASQDMVAAIKGGGMAIIAGLGAVILCFFLIKPLSLIGANKVKENCD</sequence>
<protein>
    <submittedName>
        <fullName evidence="2">Malonate transporter, MadL subunit</fullName>
    </submittedName>
</protein>
<evidence type="ECO:0000313" key="3">
    <source>
        <dbReference type="Proteomes" id="UP000255087"/>
    </source>
</evidence>
<accession>A0A380Q3E8</accession>
<reference evidence="2 3" key="1">
    <citation type="submission" date="2018-06" db="EMBL/GenBank/DDBJ databases">
        <authorList>
            <consortium name="Pathogen Informatics"/>
            <person name="Doyle S."/>
        </authorList>
    </citation>
    <scope>NUCLEOTIDE SEQUENCE [LARGE SCALE GENOMIC DNA]</scope>
    <source>
        <strain evidence="2 3">NCTC8580</strain>
    </source>
</reference>
<dbReference type="RefSeq" id="WP_106440958.1">
    <property type="nucleotide sequence ID" value="NZ_NCLF01000017.1"/>
</dbReference>
<proteinExistence type="predicted"/>
<dbReference type="AlphaFoldDB" id="A0A380Q3E8"/>
<name>A0A380Q3E8_YERPU</name>
<dbReference type="Proteomes" id="UP000255087">
    <property type="component" value="Unassembled WGS sequence"/>
</dbReference>
<dbReference type="NCBIfam" id="TIGR00807">
    <property type="entry name" value="malonate_madL"/>
    <property type="match status" value="1"/>
</dbReference>
<dbReference type="InterPro" id="IPR004690">
    <property type="entry name" value="Maln_transptMadL"/>
</dbReference>
<organism evidence="2 3">
    <name type="scientific">Yersinia pseudotuberculosis</name>
    <dbReference type="NCBI Taxonomy" id="633"/>
    <lineage>
        <taxon>Bacteria</taxon>
        <taxon>Pseudomonadati</taxon>
        <taxon>Pseudomonadota</taxon>
        <taxon>Gammaproteobacteria</taxon>
        <taxon>Enterobacterales</taxon>
        <taxon>Yersiniaceae</taxon>
        <taxon>Yersinia</taxon>
    </lineage>
</organism>